<sequence>KNMNAEFYDIEKQEDSIFLTLMMLISLDHQNHRGASETYSKLGETLVGEKLYHEFYEKCFMRKKDDRKCAWRDCNSNVHDEKDCFCNIHGRIYKEQLWRK</sequence>
<evidence type="ECO:0000313" key="1">
    <source>
        <dbReference type="EMBL" id="GAG50677.1"/>
    </source>
</evidence>
<comment type="caution">
    <text evidence="1">The sequence shown here is derived from an EMBL/GenBank/DDBJ whole genome shotgun (WGS) entry which is preliminary data.</text>
</comment>
<reference evidence="1" key="1">
    <citation type="journal article" date="2014" name="Front. Microbiol.">
        <title>High frequency of phylogenetically diverse reductive dehalogenase-homologous genes in deep subseafloor sedimentary metagenomes.</title>
        <authorList>
            <person name="Kawai M."/>
            <person name="Futagami T."/>
            <person name="Toyoda A."/>
            <person name="Takaki Y."/>
            <person name="Nishi S."/>
            <person name="Hori S."/>
            <person name="Arai W."/>
            <person name="Tsubouchi T."/>
            <person name="Morono Y."/>
            <person name="Uchiyama I."/>
            <person name="Ito T."/>
            <person name="Fujiyama A."/>
            <person name="Inagaki F."/>
            <person name="Takami H."/>
        </authorList>
    </citation>
    <scope>NUCLEOTIDE SEQUENCE</scope>
    <source>
        <strain evidence="1">Expedition CK06-06</strain>
    </source>
</reference>
<proteinExistence type="predicted"/>
<feature type="non-terminal residue" evidence="1">
    <location>
        <position position="1"/>
    </location>
</feature>
<gene>
    <name evidence="1" type="ORF">S01H1_77391</name>
</gene>
<organism evidence="1">
    <name type="scientific">marine sediment metagenome</name>
    <dbReference type="NCBI Taxonomy" id="412755"/>
    <lineage>
        <taxon>unclassified sequences</taxon>
        <taxon>metagenomes</taxon>
        <taxon>ecological metagenomes</taxon>
    </lineage>
</organism>
<dbReference type="AlphaFoldDB" id="X0YVL0"/>
<dbReference type="EMBL" id="BARS01052004">
    <property type="protein sequence ID" value="GAG50677.1"/>
    <property type="molecule type" value="Genomic_DNA"/>
</dbReference>
<accession>X0YVL0</accession>
<protein>
    <submittedName>
        <fullName evidence="1">Uncharacterized protein</fullName>
    </submittedName>
</protein>
<name>X0YVL0_9ZZZZ</name>